<protein>
    <submittedName>
        <fullName evidence="1">Uncharacterized protein</fullName>
    </submittedName>
</protein>
<accession>A0A9P0VUN0</accession>
<gene>
    <name evidence="1" type="ORF">ACAOBT_LOCUS37884</name>
</gene>
<evidence type="ECO:0000313" key="2">
    <source>
        <dbReference type="Proteomes" id="UP001152888"/>
    </source>
</evidence>
<evidence type="ECO:0000313" key="1">
    <source>
        <dbReference type="EMBL" id="CAH2020478.1"/>
    </source>
</evidence>
<keyword evidence="2" id="KW-1185">Reference proteome</keyword>
<sequence>MVFEDDPKDARHEALVSLLNKLTQFYKLPPIEFEQRRTVNAEHIKTLKINKKWYLSQIKRGTTM</sequence>
<dbReference type="AlphaFoldDB" id="A0A9P0VUN0"/>
<dbReference type="Proteomes" id="UP001152888">
    <property type="component" value="Unassembled WGS sequence"/>
</dbReference>
<reference evidence="1" key="1">
    <citation type="submission" date="2022-03" db="EMBL/GenBank/DDBJ databases">
        <authorList>
            <person name="Sayadi A."/>
        </authorList>
    </citation>
    <scope>NUCLEOTIDE SEQUENCE</scope>
</reference>
<organism evidence="1 2">
    <name type="scientific">Acanthoscelides obtectus</name>
    <name type="common">Bean weevil</name>
    <name type="synonym">Bruchus obtectus</name>
    <dbReference type="NCBI Taxonomy" id="200917"/>
    <lineage>
        <taxon>Eukaryota</taxon>
        <taxon>Metazoa</taxon>
        <taxon>Ecdysozoa</taxon>
        <taxon>Arthropoda</taxon>
        <taxon>Hexapoda</taxon>
        <taxon>Insecta</taxon>
        <taxon>Pterygota</taxon>
        <taxon>Neoptera</taxon>
        <taxon>Endopterygota</taxon>
        <taxon>Coleoptera</taxon>
        <taxon>Polyphaga</taxon>
        <taxon>Cucujiformia</taxon>
        <taxon>Chrysomeloidea</taxon>
        <taxon>Chrysomelidae</taxon>
        <taxon>Bruchinae</taxon>
        <taxon>Bruchini</taxon>
        <taxon>Acanthoscelides</taxon>
    </lineage>
</organism>
<proteinExistence type="predicted"/>
<dbReference type="EMBL" id="CAKOFQ010011100">
    <property type="protein sequence ID" value="CAH2020478.1"/>
    <property type="molecule type" value="Genomic_DNA"/>
</dbReference>
<dbReference type="OrthoDB" id="10065698at2759"/>
<comment type="caution">
    <text evidence="1">The sequence shown here is derived from an EMBL/GenBank/DDBJ whole genome shotgun (WGS) entry which is preliminary data.</text>
</comment>
<name>A0A9P0VUN0_ACAOB</name>